<dbReference type="Proteomes" id="UP000827092">
    <property type="component" value="Unassembled WGS sequence"/>
</dbReference>
<keyword evidence="8 10" id="KW-0472">Membrane</keyword>
<evidence type="ECO:0000313" key="11">
    <source>
        <dbReference type="EMBL" id="KAG8186087.1"/>
    </source>
</evidence>
<keyword evidence="5 10" id="KW-0812">Transmembrane</keyword>
<evidence type="ECO:0000256" key="9">
    <source>
        <dbReference type="ARBA" id="ARBA00023180"/>
    </source>
</evidence>
<evidence type="ECO:0000256" key="4">
    <source>
        <dbReference type="ARBA" id="ARBA00022502"/>
    </source>
</evidence>
<evidence type="ECO:0000256" key="6">
    <source>
        <dbReference type="ARBA" id="ARBA00022824"/>
    </source>
</evidence>
<comment type="caution">
    <text evidence="11">The sequence shown here is derived from an EMBL/GenBank/DDBJ whole genome shotgun (WGS) entry which is preliminary data.</text>
</comment>
<feature type="transmembrane region" description="Helical" evidence="10">
    <location>
        <begin position="55"/>
        <end position="77"/>
    </location>
</feature>
<sequence length="90" mass="10231">IHFALSSTKESLRLLEEGNLLEGFAKAQAAFVASDEAFFDPSLLALLYFPEDQKYAIYIPLFLPISIPVITSVTHLWQYFKHRKVAAKED</sequence>
<feature type="non-terminal residue" evidence="11">
    <location>
        <position position="1"/>
    </location>
</feature>
<evidence type="ECO:0000313" key="12">
    <source>
        <dbReference type="Proteomes" id="UP000827092"/>
    </source>
</evidence>
<reference evidence="11 12" key="1">
    <citation type="journal article" date="2022" name="Nat. Ecol. Evol.">
        <title>A masculinizing supergene underlies an exaggerated male reproductive morph in a spider.</title>
        <authorList>
            <person name="Hendrickx F."/>
            <person name="De Corte Z."/>
            <person name="Sonet G."/>
            <person name="Van Belleghem S.M."/>
            <person name="Kostlbacher S."/>
            <person name="Vangestel C."/>
        </authorList>
    </citation>
    <scope>NUCLEOTIDE SEQUENCE [LARGE SCALE GENOMIC DNA]</scope>
    <source>
        <strain evidence="11">W744_W776</strain>
    </source>
</reference>
<comment type="subcellular location">
    <subcellularLocation>
        <location evidence="1">Endoplasmic reticulum membrane</location>
        <topology evidence="1">Multi-pass membrane protein</topology>
    </subcellularLocation>
</comment>
<comment type="pathway">
    <text evidence="2">Glycolipid biosynthesis; glycosylphosphatidylinositol-anchor biosynthesis.</text>
</comment>
<keyword evidence="9" id="KW-0325">Glycoprotein</keyword>
<proteinExistence type="inferred from homology"/>
<dbReference type="PANTHER" id="PTHR21072:SF13">
    <property type="entry name" value="GPI TRANSAMIDASE COMPONENT PIG-S"/>
    <property type="match status" value="1"/>
</dbReference>
<keyword evidence="7 10" id="KW-1133">Transmembrane helix</keyword>
<name>A0AAV6UP89_9ARAC</name>
<evidence type="ECO:0000256" key="1">
    <source>
        <dbReference type="ARBA" id="ARBA00004477"/>
    </source>
</evidence>
<dbReference type="EMBL" id="JAFNEN010000312">
    <property type="protein sequence ID" value="KAG8186087.1"/>
    <property type="molecule type" value="Genomic_DNA"/>
</dbReference>
<evidence type="ECO:0000256" key="10">
    <source>
        <dbReference type="SAM" id="Phobius"/>
    </source>
</evidence>
<evidence type="ECO:0000256" key="3">
    <source>
        <dbReference type="ARBA" id="ARBA00005316"/>
    </source>
</evidence>
<comment type="similarity">
    <text evidence="3">Belongs to the PIGS family.</text>
</comment>
<keyword evidence="6" id="KW-0256">Endoplasmic reticulum</keyword>
<protein>
    <recommendedName>
        <fullName evidence="13">GPI transamidase component PIG-S</fullName>
    </recommendedName>
</protein>
<evidence type="ECO:0000256" key="5">
    <source>
        <dbReference type="ARBA" id="ARBA00022692"/>
    </source>
</evidence>
<dbReference type="GO" id="GO:0016255">
    <property type="term" value="P:attachment of GPI anchor to protein"/>
    <property type="evidence" value="ECO:0007669"/>
    <property type="project" value="InterPro"/>
</dbReference>
<dbReference type="GO" id="GO:0042765">
    <property type="term" value="C:GPI-anchor transamidase complex"/>
    <property type="evidence" value="ECO:0007669"/>
    <property type="project" value="InterPro"/>
</dbReference>
<organism evidence="11 12">
    <name type="scientific">Oedothorax gibbosus</name>
    <dbReference type="NCBI Taxonomy" id="931172"/>
    <lineage>
        <taxon>Eukaryota</taxon>
        <taxon>Metazoa</taxon>
        <taxon>Ecdysozoa</taxon>
        <taxon>Arthropoda</taxon>
        <taxon>Chelicerata</taxon>
        <taxon>Arachnida</taxon>
        <taxon>Araneae</taxon>
        <taxon>Araneomorphae</taxon>
        <taxon>Entelegynae</taxon>
        <taxon>Araneoidea</taxon>
        <taxon>Linyphiidae</taxon>
        <taxon>Erigoninae</taxon>
        <taxon>Oedothorax</taxon>
    </lineage>
</organism>
<dbReference type="PANTHER" id="PTHR21072">
    <property type="entry name" value="GPI TRANSAMIDASE COMPONENT PIG-S"/>
    <property type="match status" value="1"/>
</dbReference>
<accession>A0AAV6UP89</accession>
<keyword evidence="4" id="KW-0337">GPI-anchor biosynthesis</keyword>
<evidence type="ECO:0008006" key="13">
    <source>
        <dbReference type="Google" id="ProtNLM"/>
    </source>
</evidence>
<evidence type="ECO:0000256" key="2">
    <source>
        <dbReference type="ARBA" id="ARBA00004687"/>
    </source>
</evidence>
<gene>
    <name evidence="11" type="ORF">JTE90_003170</name>
</gene>
<evidence type="ECO:0000256" key="8">
    <source>
        <dbReference type="ARBA" id="ARBA00023136"/>
    </source>
</evidence>
<keyword evidence="12" id="KW-1185">Reference proteome</keyword>
<dbReference type="AlphaFoldDB" id="A0AAV6UP89"/>
<evidence type="ECO:0000256" key="7">
    <source>
        <dbReference type="ARBA" id="ARBA00022989"/>
    </source>
</evidence>
<dbReference type="InterPro" id="IPR019540">
    <property type="entry name" value="PtdIno-glycan_biosynth_class_S"/>
</dbReference>
<dbReference type="Pfam" id="PF10510">
    <property type="entry name" value="PIG-S"/>
    <property type="match status" value="1"/>
</dbReference>
<dbReference type="GO" id="GO:0006506">
    <property type="term" value="P:GPI anchor biosynthetic process"/>
    <property type="evidence" value="ECO:0007669"/>
    <property type="project" value="UniProtKB-KW"/>
</dbReference>